<dbReference type="Proteomes" id="UP000595437">
    <property type="component" value="Chromosome 2"/>
</dbReference>
<reference evidence="2" key="1">
    <citation type="submission" date="2021-01" db="EMBL/GenBank/DDBJ databases">
        <title>Caligus Genome Assembly.</title>
        <authorList>
            <person name="Gallardo-Escarate C."/>
        </authorList>
    </citation>
    <scope>NUCLEOTIDE SEQUENCE [LARGE SCALE GENOMIC DNA]</scope>
</reference>
<organism evidence="1 2">
    <name type="scientific">Caligus rogercresseyi</name>
    <name type="common">Sea louse</name>
    <dbReference type="NCBI Taxonomy" id="217165"/>
    <lineage>
        <taxon>Eukaryota</taxon>
        <taxon>Metazoa</taxon>
        <taxon>Ecdysozoa</taxon>
        <taxon>Arthropoda</taxon>
        <taxon>Crustacea</taxon>
        <taxon>Multicrustacea</taxon>
        <taxon>Hexanauplia</taxon>
        <taxon>Copepoda</taxon>
        <taxon>Siphonostomatoida</taxon>
        <taxon>Caligidae</taxon>
        <taxon>Caligus</taxon>
    </lineage>
</organism>
<proteinExistence type="predicted"/>
<keyword evidence="2" id="KW-1185">Reference proteome</keyword>
<dbReference type="AlphaFoldDB" id="A0A7T8QWF9"/>
<dbReference type="OrthoDB" id="6358102at2759"/>
<evidence type="ECO:0000313" key="2">
    <source>
        <dbReference type="Proteomes" id="UP000595437"/>
    </source>
</evidence>
<gene>
    <name evidence="1" type="ORF">FKW44_002644</name>
</gene>
<protein>
    <submittedName>
        <fullName evidence="1">Uncharacterized protein</fullName>
    </submittedName>
</protein>
<dbReference type="EMBL" id="CP045891">
    <property type="protein sequence ID" value="QQP57604.1"/>
    <property type="molecule type" value="Genomic_DNA"/>
</dbReference>
<sequence length="189" mass="22764">MFFFLYYFQALSLPSDLNELFEEPNSSFWLPKFRFYVQSLDERNKQTWRITTLDFIIKLRRILEYEEHETSERFMNERLQNIVNERDQLIGELYSEFLKSDARSPVALSSAYNRERLIALCRELSSKGAPRLFNEKFDHELEKRKRLYTILSEAHNDLFVWQKMEKLYEKYIRTNPKPSGALAVLLSIL</sequence>
<name>A0A7T8QWF9_CALRO</name>
<accession>A0A7T8QWF9</accession>
<evidence type="ECO:0000313" key="1">
    <source>
        <dbReference type="EMBL" id="QQP57604.1"/>
    </source>
</evidence>